<dbReference type="CDD" id="cd03366">
    <property type="entry name" value="TOPRIM_TopoIIA_GyrB"/>
    <property type="match status" value="1"/>
</dbReference>
<evidence type="ECO:0000256" key="9">
    <source>
        <dbReference type="ARBA" id="ARBA00023125"/>
    </source>
</evidence>
<dbReference type="InterPro" id="IPR002288">
    <property type="entry name" value="DNA_gyrase_B_C"/>
</dbReference>
<evidence type="ECO:0000256" key="8">
    <source>
        <dbReference type="ARBA" id="ARBA00023029"/>
    </source>
</evidence>
<keyword evidence="10" id="KW-0413">Isomerase</keyword>
<dbReference type="InterPro" id="IPR014721">
    <property type="entry name" value="Ribsml_uS5_D2-typ_fold_subgr"/>
</dbReference>
<dbReference type="Pfam" id="PF01751">
    <property type="entry name" value="Toprim"/>
    <property type="match status" value="1"/>
</dbReference>
<evidence type="ECO:0000256" key="2">
    <source>
        <dbReference type="ARBA" id="ARBA00010708"/>
    </source>
</evidence>
<proteinExistence type="inferred from homology"/>
<sequence>PQFEGQTKSKLGNPEARTAVDDVFGKSFDAFLEERPQDARAILEKVILALKARKAAKAAKDTILRKGALDGLALPGKLADCQSRNPAESEIFIVEGDSAGGSAKQARDRRFQAILPLRGKILNVEKARLDRMLTSDQIKTLVIALGAAIAESFDLSKLRYHRIVIMTDADVDGAHIRTLLLTLFYRYYLPLIQKGYIYIAQPPLYKIQKGKEIMYVYSEEEKNKIVKRFDSPNIQRYKGLGEMNAEELGDTTMDPAKRVLRRVTIDDAKGADHIFDVLMGDEVEPRKLFIQTHAKAVKNLDI</sequence>
<dbReference type="InterPro" id="IPR001241">
    <property type="entry name" value="Topo_IIA"/>
</dbReference>
<dbReference type="InterPro" id="IPR006171">
    <property type="entry name" value="TOPRIM_dom"/>
</dbReference>
<comment type="similarity">
    <text evidence="2">Belongs to the type II topoisomerase GyrB family.</text>
</comment>
<evidence type="ECO:0000256" key="5">
    <source>
        <dbReference type="ARBA" id="ARBA00022741"/>
    </source>
</evidence>
<evidence type="ECO:0000256" key="3">
    <source>
        <dbReference type="ARBA" id="ARBA00012895"/>
    </source>
</evidence>
<keyword evidence="4" id="KW-0479">Metal-binding</keyword>
<dbReference type="PANTHER" id="PTHR45866">
    <property type="entry name" value="DNA GYRASE/TOPOISOMERASE SUBUNIT B"/>
    <property type="match status" value="1"/>
</dbReference>
<accession>A0A0G1IGE8</accession>
<evidence type="ECO:0000256" key="7">
    <source>
        <dbReference type="ARBA" id="ARBA00022842"/>
    </source>
</evidence>
<dbReference type="GO" id="GO:0003677">
    <property type="term" value="F:DNA binding"/>
    <property type="evidence" value="ECO:0007669"/>
    <property type="project" value="UniProtKB-KW"/>
</dbReference>
<dbReference type="SUPFAM" id="SSF54211">
    <property type="entry name" value="Ribosomal protein S5 domain 2-like"/>
    <property type="match status" value="1"/>
</dbReference>
<dbReference type="SMART" id="SM00433">
    <property type="entry name" value="TOP2c"/>
    <property type="match status" value="1"/>
</dbReference>
<dbReference type="PRINTS" id="PR00418">
    <property type="entry name" value="TPI2FAMILY"/>
</dbReference>
<keyword evidence="5" id="KW-0547">Nucleotide-binding</keyword>
<feature type="domain" description="Toprim" evidence="11">
    <location>
        <begin position="89"/>
        <end position="203"/>
    </location>
</feature>
<dbReference type="EMBL" id="LCIN01000001">
    <property type="protein sequence ID" value="KKT57913.1"/>
    <property type="molecule type" value="Genomic_DNA"/>
</dbReference>
<dbReference type="InterPro" id="IPR000565">
    <property type="entry name" value="Topo_IIA_B"/>
</dbReference>
<dbReference type="AlphaFoldDB" id="A0A0G1IGE8"/>
<keyword evidence="6" id="KW-0067">ATP-binding</keyword>
<evidence type="ECO:0000313" key="12">
    <source>
        <dbReference type="EMBL" id="KKT57913.1"/>
    </source>
</evidence>
<dbReference type="Gene3D" id="3.40.50.670">
    <property type="match status" value="1"/>
</dbReference>
<organism evidence="12 13">
    <name type="scientific">Candidatus Giovannonibacteria bacterium GW2011_GWB1_44_23</name>
    <dbReference type="NCBI Taxonomy" id="1618652"/>
    <lineage>
        <taxon>Bacteria</taxon>
        <taxon>Candidatus Giovannoniibacteriota</taxon>
    </lineage>
</organism>
<dbReference type="SUPFAM" id="SSF56719">
    <property type="entry name" value="Type II DNA topoisomerase"/>
    <property type="match status" value="1"/>
</dbReference>
<evidence type="ECO:0000313" key="13">
    <source>
        <dbReference type="Proteomes" id="UP000033977"/>
    </source>
</evidence>
<feature type="non-terminal residue" evidence="12">
    <location>
        <position position="1"/>
    </location>
</feature>
<dbReference type="InterPro" id="IPR018522">
    <property type="entry name" value="TopoIIA_CS"/>
</dbReference>
<dbReference type="PANTHER" id="PTHR45866:SF1">
    <property type="entry name" value="DNA GYRASE SUBUNIT B, MITOCHONDRIAL"/>
    <property type="match status" value="1"/>
</dbReference>
<dbReference type="InterPro" id="IPR013760">
    <property type="entry name" value="Topo_IIA-like_dom_sf"/>
</dbReference>
<reference evidence="12 13" key="1">
    <citation type="journal article" date="2015" name="Nature">
        <title>rRNA introns, odd ribosomes, and small enigmatic genomes across a large radiation of phyla.</title>
        <authorList>
            <person name="Brown C.T."/>
            <person name="Hug L.A."/>
            <person name="Thomas B.C."/>
            <person name="Sharon I."/>
            <person name="Castelle C.J."/>
            <person name="Singh A."/>
            <person name="Wilkins M.J."/>
            <person name="Williams K.H."/>
            <person name="Banfield J.F."/>
        </authorList>
    </citation>
    <scope>NUCLEOTIDE SEQUENCE [LARGE SCALE GENOMIC DNA]</scope>
</reference>
<dbReference type="Proteomes" id="UP000033977">
    <property type="component" value="Unassembled WGS sequence"/>
</dbReference>
<dbReference type="InterPro" id="IPR020568">
    <property type="entry name" value="Ribosomal_Su5_D2-typ_SF"/>
</dbReference>
<evidence type="ECO:0000256" key="1">
    <source>
        <dbReference type="ARBA" id="ARBA00000185"/>
    </source>
</evidence>
<dbReference type="EC" id="5.6.2.2" evidence="3"/>
<evidence type="ECO:0000259" key="11">
    <source>
        <dbReference type="PROSITE" id="PS50880"/>
    </source>
</evidence>
<dbReference type="InterPro" id="IPR013759">
    <property type="entry name" value="Topo_IIA_B_C"/>
</dbReference>
<dbReference type="InterPro" id="IPR013506">
    <property type="entry name" value="Topo_IIA_bsu_dom2"/>
</dbReference>
<name>A0A0G1IGE8_9BACT</name>
<comment type="caution">
    <text evidence="12">The sequence shown here is derived from an EMBL/GenBank/DDBJ whole genome shotgun (WGS) entry which is preliminary data.</text>
</comment>
<evidence type="ECO:0000256" key="4">
    <source>
        <dbReference type="ARBA" id="ARBA00022723"/>
    </source>
</evidence>
<dbReference type="InterPro" id="IPR034160">
    <property type="entry name" value="TOPRIM_GyrB"/>
</dbReference>
<dbReference type="Pfam" id="PF00986">
    <property type="entry name" value="DNA_gyraseB_C"/>
    <property type="match status" value="1"/>
</dbReference>
<evidence type="ECO:0000256" key="6">
    <source>
        <dbReference type="ARBA" id="ARBA00022840"/>
    </source>
</evidence>
<keyword evidence="9" id="KW-0238">DNA-binding</keyword>
<dbReference type="Pfam" id="PF00204">
    <property type="entry name" value="DNA_gyraseB"/>
    <property type="match status" value="1"/>
</dbReference>
<evidence type="ECO:0000256" key="10">
    <source>
        <dbReference type="ARBA" id="ARBA00023235"/>
    </source>
</evidence>
<dbReference type="PRINTS" id="PR01159">
    <property type="entry name" value="DNAGYRASEB"/>
</dbReference>
<dbReference type="PROSITE" id="PS50880">
    <property type="entry name" value="TOPRIM"/>
    <property type="match status" value="1"/>
</dbReference>
<dbReference type="Gene3D" id="3.30.230.10">
    <property type="match status" value="1"/>
</dbReference>
<dbReference type="PROSITE" id="PS00177">
    <property type="entry name" value="TOPOISOMERASE_II"/>
    <property type="match status" value="1"/>
</dbReference>
<comment type="catalytic activity">
    <reaction evidence="1">
        <text>ATP-dependent breakage, passage and rejoining of double-stranded DNA.</text>
        <dbReference type="EC" id="5.6.2.2"/>
    </reaction>
</comment>
<dbReference type="FunFam" id="3.40.50.670:FF:000002">
    <property type="entry name" value="DNA gyrase subunit B"/>
    <property type="match status" value="1"/>
</dbReference>
<dbReference type="GO" id="GO:0046872">
    <property type="term" value="F:metal ion binding"/>
    <property type="evidence" value="ECO:0007669"/>
    <property type="project" value="UniProtKB-KW"/>
</dbReference>
<gene>
    <name evidence="12" type="ORF">UW49_C0001G0097</name>
</gene>
<dbReference type="GO" id="GO:0006265">
    <property type="term" value="P:DNA topological change"/>
    <property type="evidence" value="ECO:0007669"/>
    <property type="project" value="InterPro"/>
</dbReference>
<keyword evidence="7" id="KW-0460">Magnesium</keyword>
<dbReference type="PATRIC" id="fig|1618652.3.peg.101"/>
<dbReference type="GO" id="GO:0005524">
    <property type="term" value="F:ATP binding"/>
    <property type="evidence" value="ECO:0007669"/>
    <property type="project" value="UniProtKB-KW"/>
</dbReference>
<dbReference type="GO" id="GO:0003918">
    <property type="term" value="F:DNA topoisomerase type II (double strand cut, ATP-hydrolyzing) activity"/>
    <property type="evidence" value="ECO:0007669"/>
    <property type="project" value="UniProtKB-EC"/>
</dbReference>
<keyword evidence="8" id="KW-0799">Topoisomerase</keyword>
<protein>
    <recommendedName>
        <fullName evidence="3">DNA topoisomerase (ATP-hydrolyzing)</fullName>
        <ecNumber evidence="3">5.6.2.2</ecNumber>
    </recommendedName>
</protein>